<dbReference type="Pfam" id="PF00496">
    <property type="entry name" value="SBP_bac_5"/>
    <property type="match status" value="1"/>
</dbReference>
<dbReference type="PANTHER" id="PTHR30290:SF10">
    <property type="entry name" value="PERIPLASMIC OLIGOPEPTIDE-BINDING PROTEIN-RELATED"/>
    <property type="match status" value="1"/>
</dbReference>
<dbReference type="InterPro" id="IPR000914">
    <property type="entry name" value="SBP_5_dom"/>
</dbReference>
<reference evidence="7 8" key="1">
    <citation type="journal article" date="2017" name="Nature">
        <title>Atmospheric trace gases support primary production in Antarctic desert surface soil.</title>
        <authorList>
            <person name="Ji M."/>
            <person name="Greening C."/>
            <person name="Vanwonterghem I."/>
            <person name="Carere C.R."/>
            <person name="Bay S.K."/>
            <person name="Steen J.A."/>
            <person name="Montgomery K."/>
            <person name="Lines T."/>
            <person name="Beardall J."/>
            <person name="van Dorst J."/>
            <person name="Snape I."/>
            <person name="Stott M.B."/>
            <person name="Hugenholtz P."/>
            <person name="Ferrari B.C."/>
        </authorList>
    </citation>
    <scope>NUCLEOTIDE SEQUENCE [LARGE SCALE GENOMIC DNA]</scope>
    <source>
        <strain evidence="7">RRmetagenome_bin12</strain>
    </source>
</reference>
<accession>A0A2W5ZFS7</accession>
<evidence type="ECO:0000256" key="1">
    <source>
        <dbReference type="ARBA" id="ARBA00004193"/>
    </source>
</evidence>
<dbReference type="CDD" id="cd08504">
    <property type="entry name" value="PBP2_OppA"/>
    <property type="match status" value="1"/>
</dbReference>
<dbReference type="Proteomes" id="UP000248724">
    <property type="component" value="Unassembled WGS sequence"/>
</dbReference>
<keyword evidence="4 5" id="KW-0732">Signal</keyword>
<evidence type="ECO:0000259" key="6">
    <source>
        <dbReference type="Pfam" id="PF00496"/>
    </source>
</evidence>
<proteinExistence type="inferred from homology"/>
<evidence type="ECO:0000256" key="4">
    <source>
        <dbReference type="ARBA" id="ARBA00022729"/>
    </source>
</evidence>
<dbReference type="GO" id="GO:0015833">
    <property type="term" value="P:peptide transport"/>
    <property type="evidence" value="ECO:0007669"/>
    <property type="project" value="TreeGrafter"/>
</dbReference>
<dbReference type="InterPro" id="IPR023765">
    <property type="entry name" value="SBP_5_CS"/>
</dbReference>
<evidence type="ECO:0000256" key="3">
    <source>
        <dbReference type="ARBA" id="ARBA00022448"/>
    </source>
</evidence>
<dbReference type="InterPro" id="IPR030678">
    <property type="entry name" value="Peptide/Ni-bd"/>
</dbReference>
<dbReference type="AlphaFoldDB" id="A0A2W5ZFS7"/>
<sequence>MRVPATACSRRAAVAVAVSLAAVACGSSGGPSKAAPGFGDRSVPKELAADQTLRAFSFSKPMSFDPARQGQETFAGNALRRQYAEALLKPQAGVLKAADLNVSGAAAESWSVSGDGLTYTFKLRKNAKFNDGQPVRAQDFVYGWRRLIDPRTASPSEGAFARSVKGGMEAAALGPGTDAATVEAALDRLGLRAVDDQTFEVTLGQPGPYFKWVAILTAGAPIRRDVVERFGADQWANKPETLVTNGPFKVADVGQTQTTMVANPFYWDKVGLKRFVAGYGLDPTPRWTQYLNDQLDVSNGPGSESYKQALDDPRFKGQIIQYPELSIQWMQFNTAKAPFDKSAVREAFTKAIDRNAYNQVAADTGQPFDTLVPQGMPGYNPGLGGIQAYDVNQAKSLLQSSGISTDQLGGLHILTGSAQESNALFIKDQLQKNLGVNVTVDSIGDSATVNSRTKKGDYNMLTTFIGHAANYPDPQDFFDVFLSTSPGNTSGWKNPDYDRLVTEADTSTDASKRSGLYDQAHRLLLEQAPVAFLVQLQRIFWVKPWVRAITRTPVDAAYMPGDLYSKDIVIAKH</sequence>
<dbReference type="EMBL" id="QHBU01000004">
    <property type="protein sequence ID" value="PZR84322.1"/>
    <property type="molecule type" value="Genomic_DNA"/>
</dbReference>
<name>A0A2W5ZFS7_9BACT</name>
<comment type="caution">
    <text evidence="7">The sequence shown here is derived from an EMBL/GenBank/DDBJ whole genome shotgun (WGS) entry which is preliminary data.</text>
</comment>
<evidence type="ECO:0000313" key="8">
    <source>
        <dbReference type="Proteomes" id="UP000248724"/>
    </source>
</evidence>
<evidence type="ECO:0000313" key="7">
    <source>
        <dbReference type="EMBL" id="PZR84322.1"/>
    </source>
</evidence>
<gene>
    <name evidence="7" type="ORF">DLM65_00100</name>
</gene>
<feature type="signal peptide" evidence="5">
    <location>
        <begin position="1"/>
        <end position="34"/>
    </location>
</feature>
<dbReference type="PANTHER" id="PTHR30290">
    <property type="entry name" value="PERIPLASMIC BINDING COMPONENT OF ABC TRANSPORTER"/>
    <property type="match status" value="1"/>
</dbReference>
<dbReference type="GO" id="GO:0042597">
    <property type="term" value="C:periplasmic space"/>
    <property type="evidence" value="ECO:0007669"/>
    <property type="project" value="UniProtKB-ARBA"/>
</dbReference>
<protein>
    <recommendedName>
        <fullName evidence="6">Solute-binding protein family 5 domain-containing protein</fullName>
    </recommendedName>
</protein>
<feature type="chain" id="PRO_5015897897" description="Solute-binding protein family 5 domain-containing protein" evidence="5">
    <location>
        <begin position="35"/>
        <end position="573"/>
    </location>
</feature>
<evidence type="ECO:0000256" key="5">
    <source>
        <dbReference type="SAM" id="SignalP"/>
    </source>
</evidence>
<dbReference type="Gene3D" id="3.90.76.10">
    <property type="entry name" value="Dipeptide-binding Protein, Domain 1"/>
    <property type="match status" value="1"/>
</dbReference>
<feature type="domain" description="Solute-binding protein family 5" evidence="6">
    <location>
        <begin position="102"/>
        <end position="487"/>
    </location>
</feature>
<dbReference type="GO" id="GO:0043190">
    <property type="term" value="C:ATP-binding cassette (ABC) transporter complex"/>
    <property type="evidence" value="ECO:0007669"/>
    <property type="project" value="InterPro"/>
</dbReference>
<dbReference type="PROSITE" id="PS51257">
    <property type="entry name" value="PROKAR_LIPOPROTEIN"/>
    <property type="match status" value="1"/>
</dbReference>
<comment type="subcellular location">
    <subcellularLocation>
        <location evidence="1">Cell membrane</location>
        <topology evidence="1">Lipid-anchor</topology>
    </subcellularLocation>
</comment>
<dbReference type="Gene3D" id="3.40.190.10">
    <property type="entry name" value="Periplasmic binding protein-like II"/>
    <property type="match status" value="1"/>
</dbReference>
<evidence type="ECO:0000256" key="2">
    <source>
        <dbReference type="ARBA" id="ARBA00005695"/>
    </source>
</evidence>
<dbReference type="PROSITE" id="PS01040">
    <property type="entry name" value="SBP_BACTERIAL_5"/>
    <property type="match status" value="1"/>
</dbReference>
<comment type="similarity">
    <text evidence="2">Belongs to the bacterial solute-binding protein 5 family.</text>
</comment>
<dbReference type="PIRSF" id="PIRSF002741">
    <property type="entry name" value="MppA"/>
    <property type="match status" value="1"/>
</dbReference>
<dbReference type="InterPro" id="IPR039424">
    <property type="entry name" value="SBP_5"/>
</dbReference>
<keyword evidence="3" id="KW-0813">Transport</keyword>
<organism evidence="7 8">
    <name type="scientific">Candidatus Aeolococcus gillhamiae</name>
    <dbReference type="NCBI Taxonomy" id="3127015"/>
    <lineage>
        <taxon>Bacteria</taxon>
        <taxon>Bacillati</taxon>
        <taxon>Candidatus Dormiibacterota</taxon>
        <taxon>Candidatus Dormibacteria</taxon>
        <taxon>Candidatus Aeolococcales</taxon>
        <taxon>Candidatus Aeolococcaceae</taxon>
        <taxon>Candidatus Aeolococcus</taxon>
    </lineage>
</organism>
<dbReference type="Gene3D" id="3.10.105.10">
    <property type="entry name" value="Dipeptide-binding Protein, Domain 3"/>
    <property type="match status" value="1"/>
</dbReference>
<dbReference type="SUPFAM" id="SSF53850">
    <property type="entry name" value="Periplasmic binding protein-like II"/>
    <property type="match status" value="1"/>
</dbReference>
<dbReference type="GO" id="GO:1904680">
    <property type="term" value="F:peptide transmembrane transporter activity"/>
    <property type="evidence" value="ECO:0007669"/>
    <property type="project" value="TreeGrafter"/>
</dbReference>